<evidence type="ECO:0000313" key="4">
    <source>
        <dbReference type="Proteomes" id="UP000565205"/>
    </source>
</evidence>
<evidence type="ECO:0000313" key="2">
    <source>
        <dbReference type="EMBL" id="NVN29329.1"/>
    </source>
</evidence>
<comment type="caution">
    <text evidence="1">The sequence shown here is derived from an EMBL/GenBank/DDBJ whole genome shotgun (WGS) entry which is preliminary data.</text>
</comment>
<dbReference type="Proteomes" id="UP000557688">
    <property type="component" value="Unassembled WGS sequence"/>
</dbReference>
<accession>A0A839V2C0</accession>
<proteinExistence type="predicted"/>
<organism evidence="1 3">
    <name type="scientific">Endobacter medicaginis</name>
    <dbReference type="NCBI Taxonomy" id="1181271"/>
    <lineage>
        <taxon>Bacteria</taxon>
        <taxon>Pseudomonadati</taxon>
        <taxon>Pseudomonadota</taxon>
        <taxon>Alphaproteobacteria</taxon>
        <taxon>Acetobacterales</taxon>
        <taxon>Acetobacteraceae</taxon>
        <taxon>Endobacter</taxon>
    </lineage>
</organism>
<gene>
    <name evidence="1" type="ORF">FHR90_002500</name>
    <name evidence="2" type="ORF">HUK83_03110</name>
</gene>
<dbReference type="EMBL" id="JABXXQ010000028">
    <property type="protein sequence ID" value="NVN29329.1"/>
    <property type="molecule type" value="Genomic_DNA"/>
</dbReference>
<protein>
    <submittedName>
        <fullName evidence="1">Uncharacterized protein</fullName>
    </submittedName>
</protein>
<dbReference type="RefSeq" id="WP_176622051.1">
    <property type="nucleotide sequence ID" value="NZ_JABXXQ010000028.1"/>
</dbReference>
<sequence length="75" mass="8177">MSASTHELALAPVGLRDMVRAFFGSARRLHATRTEAHAARVRGVVNTYSDRAADDAQLGRLDFIALRGSSFAPHR</sequence>
<evidence type="ECO:0000313" key="1">
    <source>
        <dbReference type="EMBL" id="MBB3174654.1"/>
    </source>
</evidence>
<name>A0A839V2C0_9PROT</name>
<reference evidence="1 3" key="2">
    <citation type="submission" date="2020-08" db="EMBL/GenBank/DDBJ databases">
        <title>Genomic Encyclopedia of Type Strains, Phase III (KMG-III): the genomes of soil and plant-associated and newly described type strains.</title>
        <authorList>
            <person name="Whitman W."/>
        </authorList>
    </citation>
    <scope>NUCLEOTIDE SEQUENCE [LARGE SCALE GENOMIC DNA]</scope>
    <source>
        <strain evidence="1 3">CECT 8088</strain>
    </source>
</reference>
<evidence type="ECO:0000313" key="3">
    <source>
        <dbReference type="Proteomes" id="UP000557688"/>
    </source>
</evidence>
<dbReference type="EMBL" id="JACHXV010000010">
    <property type="protein sequence ID" value="MBB3174654.1"/>
    <property type="molecule type" value="Genomic_DNA"/>
</dbReference>
<dbReference type="Proteomes" id="UP000565205">
    <property type="component" value="Unassembled WGS sequence"/>
</dbReference>
<dbReference type="AlphaFoldDB" id="A0A839V2C0"/>
<keyword evidence="3" id="KW-1185">Reference proteome</keyword>
<reference evidence="2 4" key="1">
    <citation type="submission" date="2020-06" db="EMBL/GenBank/DDBJ databases">
        <title>Description of novel acetic acid bacteria.</title>
        <authorList>
            <person name="Sombolestani A."/>
        </authorList>
    </citation>
    <scope>NUCLEOTIDE SEQUENCE [LARGE SCALE GENOMIC DNA]</scope>
    <source>
        <strain evidence="2 4">LMG 26838</strain>
    </source>
</reference>